<evidence type="ECO:0000313" key="6">
    <source>
        <dbReference type="Proteomes" id="UP000281406"/>
    </source>
</evidence>
<dbReference type="OrthoDB" id="1923006at2759"/>
<accession>A0A3N0XUP5</accession>
<keyword evidence="5" id="KW-0808">Transferase</keyword>
<dbReference type="EMBL" id="RJVU01059915">
    <property type="protein sequence ID" value="ROJ62538.1"/>
    <property type="molecule type" value="Genomic_DNA"/>
</dbReference>
<evidence type="ECO:0000256" key="3">
    <source>
        <dbReference type="ARBA" id="ARBA00022490"/>
    </source>
</evidence>
<name>A0A3N0XUP5_ANAGA</name>
<comment type="caution">
    <text evidence="5">The sequence shown here is derived from an EMBL/GenBank/DDBJ whole genome shotgun (WGS) entry which is preliminary data.</text>
</comment>
<dbReference type="InterPro" id="IPR036188">
    <property type="entry name" value="FAD/NAD-bd_sf"/>
</dbReference>
<feature type="region of interest" description="Disordered" evidence="4">
    <location>
        <begin position="1"/>
        <end position="21"/>
    </location>
</feature>
<dbReference type="GO" id="GO:0016740">
    <property type="term" value="F:transferase activity"/>
    <property type="evidence" value="ECO:0007669"/>
    <property type="project" value="UniProtKB-KW"/>
</dbReference>
<keyword evidence="6" id="KW-1185">Reference proteome</keyword>
<sequence>MYFNMRDTSALDSSSYSLPSNVHVCTGPDSSLGSDYSIKLAESVFHHLLPDEDFCPPAPNPEDIIYDGDGPQAEGPGFDESSNTETDKSQAEEEGASHEKSPSTESSEPSEMDSVTQETPLDMTPPSEE</sequence>
<feature type="compositionally biased region" description="Low complexity" evidence="4">
    <location>
        <begin position="10"/>
        <end position="20"/>
    </location>
</feature>
<proteinExistence type="predicted"/>
<dbReference type="GO" id="GO:0005096">
    <property type="term" value="F:GTPase activator activity"/>
    <property type="evidence" value="ECO:0007669"/>
    <property type="project" value="UniProtKB-KW"/>
</dbReference>
<feature type="compositionally biased region" description="Low complexity" evidence="4">
    <location>
        <begin position="103"/>
        <end position="114"/>
    </location>
</feature>
<dbReference type="Gene3D" id="3.50.50.60">
    <property type="entry name" value="FAD/NAD(P)-binding domain"/>
    <property type="match status" value="1"/>
</dbReference>
<dbReference type="Proteomes" id="UP000281406">
    <property type="component" value="Unassembled WGS sequence"/>
</dbReference>
<keyword evidence="3" id="KW-0963">Cytoplasm</keyword>
<protein>
    <submittedName>
        <fullName evidence="5">Rab proteins geranylgeranyltransferase component A 2</fullName>
    </submittedName>
</protein>
<dbReference type="PRINTS" id="PR00893">
    <property type="entry name" value="RABESCORT"/>
</dbReference>
<evidence type="ECO:0000313" key="5">
    <source>
        <dbReference type="EMBL" id="ROJ62538.1"/>
    </source>
</evidence>
<organism evidence="5 6">
    <name type="scientific">Anabarilius grahami</name>
    <name type="common">Kanglang fish</name>
    <name type="synonym">Barilius grahami</name>
    <dbReference type="NCBI Taxonomy" id="495550"/>
    <lineage>
        <taxon>Eukaryota</taxon>
        <taxon>Metazoa</taxon>
        <taxon>Chordata</taxon>
        <taxon>Craniata</taxon>
        <taxon>Vertebrata</taxon>
        <taxon>Euteleostomi</taxon>
        <taxon>Actinopterygii</taxon>
        <taxon>Neopterygii</taxon>
        <taxon>Teleostei</taxon>
        <taxon>Ostariophysi</taxon>
        <taxon>Cypriniformes</taxon>
        <taxon>Xenocyprididae</taxon>
        <taxon>Xenocypridinae</taxon>
        <taxon>Xenocypridinae incertae sedis</taxon>
        <taxon>Anabarilius</taxon>
    </lineage>
</organism>
<evidence type="ECO:0000256" key="1">
    <source>
        <dbReference type="ARBA" id="ARBA00004496"/>
    </source>
</evidence>
<gene>
    <name evidence="5" type="ORF">DPX16_21524</name>
</gene>
<dbReference type="InterPro" id="IPR001738">
    <property type="entry name" value="Rab_escort"/>
</dbReference>
<evidence type="ECO:0000256" key="2">
    <source>
        <dbReference type="ARBA" id="ARBA00022468"/>
    </source>
</evidence>
<dbReference type="GO" id="GO:0005968">
    <property type="term" value="C:Rab-protein geranylgeranyltransferase complex"/>
    <property type="evidence" value="ECO:0007669"/>
    <property type="project" value="InterPro"/>
</dbReference>
<dbReference type="GO" id="GO:0006886">
    <property type="term" value="P:intracellular protein transport"/>
    <property type="evidence" value="ECO:0007669"/>
    <property type="project" value="InterPro"/>
</dbReference>
<evidence type="ECO:0000256" key="4">
    <source>
        <dbReference type="SAM" id="MobiDB-lite"/>
    </source>
</evidence>
<feature type="compositionally biased region" description="Basic and acidic residues" evidence="4">
    <location>
        <begin position="85"/>
        <end position="102"/>
    </location>
</feature>
<keyword evidence="2" id="KW-0343">GTPase activation</keyword>
<reference evidence="5 6" key="1">
    <citation type="submission" date="2018-10" db="EMBL/GenBank/DDBJ databases">
        <title>Genome assembly for a Yunnan-Guizhou Plateau 3E fish, Anabarilius grahami (Regan), and its evolutionary and genetic applications.</title>
        <authorList>
            <person name="Jiang W."/>
        </authorList>
    </citation>
    <scope>NUCLEOTIDE SEQUENCE [LARGE SCALE GENOMIC DNA]</scope>
    <source>
        <strain evidence="5">AG-KIZ</strain>
        <tissue evidence="5">Muscle</tissue>
    </source>
</reference>
<feature type="region of interest" description="Disordered" evidence="4">
    <location>
        <begin position="50"/>
        <end position="129"/>
    </location>
</feature>
<comment type="subcellular location">
    <subcellularLocation>
        <location evidence="1">Cytoplasm</location>
    </subcellularLocation>
</comment>
<dbReference type="AlphaFoldDB" id="A0A3N0XUP5"/>